<feature type="region of interest" description="Disordered" evidence="8">
    <location>
        <begin position="48"/>
        <end position="104"/>
    </location>
</feature>
<feature type="domain" description="CAP-Gly" evidence="9">
    <location>
        <begin position="125"/>
        <end position="167"/>
    </location>
</feature>
<feature type="compositionally biased region" description="Low complexity" evidence="8">
    <location>
        <begin position="302"/>
        <end position="321"/>
    </location>
</feature>
<feature type="region of interest" description="Disordered" evidence="8">
    <location>
        <begin position="1143"/>
        <end position="1185"/>
    </location>
</feature>
<evidence type="ECO:0000256" key="7">
    <source>
        <dbReference type="SAM" id="Coils"/>
    </source>
</evidence>
<reference evidence="10" key="1">
    <citation type="journal article" date="2020" name="Fungal Divers.">
        <title>Resolving the Mortierellaceae phylogeny through synthesis of multi-gene phylogenetics and phylogenomics.</title>
        <authorList>
            <person name="Vandepol N."/>
            <person name="Liber J."/>
            <person name="Desiro A."/>
            <person name="Na H."/>
            <person name="Kennedy M."/>
            <person name="Barry K."/>
            <person name="Grigoriev I.V."/>
            <person name="Miller A.N."/>
            <person name="O'Donnell K."/>
            <person name="Stajich J.E."/>
            <person name="Bonito G."/>
        </authorList>
    </citation>
    <scope>NUCLEOTIDE SEQUENCE</scope>
    <source>
        <strain evidence="10">NVP1</strain>
    </source>
</reference>
<evidence type="ECO:0000313" key="11">
    <source>
        <dbReference type="Proteomes" id="UP000696485"/>
    </source>
</evidence>
<evidence type="ECO:0000256" key="5">
    <source>
        <dbReference type="ARBA" id="ARBA00023054"/>
    </source>
</evidence>
<dbReference type="EMBL" id="JAAAUY010000431">
    <property type="protein sequence ID" value="KAF9329981.1"/>
    <property type="molecule type" value="Genomic_DNA"/>
</dbReference>
<proteinExistence type="predicted"/>
<feature type="region of interest" description="Disordered" evidence="8">
    <location>
        <begin position="1"/>
        <end position="31"/>
    </location>
</feature>
<dbReference type="Pfam" id="PF01302">
    <property type="entry name" value="CAP_GLY"/>
    <property type="match status" value="1"/>
</dbReference>
<feature type="non-terminal residue" evidence="10">
    <location>
        <position position="1"/>
    </location>
</feature>
<keyword evidence="11" id="KW-1185">Reference proteome</keyword>
<feature type="compositionally biased region" description="Polar residues" evidence="8">
    <location>
        <begin position="335"/>
        <end position="344"/>
    </location>
</feature>
<gene>
    <name evidence="10" type="ORF">BG006_007022</name>
</gene>
<name>A0A9P5VKZ9_9FUNG</name>
<feature type="compositionally biased region" description="Polar residues" evidence="8">
    <location>
        <begin position="74"/>
        <end position="95"/>
    </location>
</feature>
<feature type="coiled-coil region" evidence="7">
    <location>
        <begin position="639"/>
        <end position="701"/>
    </location>
</feature>
<comment type="subcellular location">
    <subcellularLocation>
        <location evidence="1">Cytoplasm</location>
        <location evidence="1">Cytoskeleton</location>
    </subcellularLocation>
</comment>
<feature type="region of interest" description="Disordered" evidence="8">
    <location>
        <begin position="1221"/>
        <end position="1240"/>
    </location>
</feature>
<dbReference type="InterPro" id="IPR000938">
    <property type="entry name" value="CAP-Gly_domain"/>
</dbReference>
<feature type="compositionally biased region" description="Polar residues" evidence="8">
    <location>
        <begin position="1221"/>
        <end position="1235"/>
    </location>
</feature>
<feature type="coiled-coil region" evidence="7">
    <location>
        <begin position="428"/>
        <end position="613"/>
    </location>
</feature>
<accession>A0A9P5VKZ9</accession>
<feature type="region of interest" description="Disordered" evidence="8">
    <location>
        <begin position="244"/>
        <end position="344"/>
    </location>
</feature>
<keyword evidence="4" id="KW-0677">Repeat</keyword>
<dbReference type="PROSITE" id="PS50245">
    <property type="entry name" value="CAP_GLY_2"/>
    <property type="match status" value="1"/>
</dbReference>
<feature type="compositionally biased region" description="Polar residues" evidence="8">
    <location>
        <begin position="20"/>
        <end position="31"/>
    </location>
</feature>
<feature type="compositionally biased region" description="Low complexity" evidence="8">
    <location>
        <begin position="1170"/>
        <end position="1181"/>
    </location>
</feature>
<dbReference type="GO" id="GO:0005874">
    <property type="term" value="C:microtubule"/>
    <property type="evidence" value="ECO:0007669"/>
    <property type="project" value="UniProtKB-KW"/>
</dbReference>
<keyword evidence="5 7" id="KW-0175">Coiled coil</keyword>
<keyword evidence="2" id="KW-0963">Cytoplasm</keyword>
<dbReference type="Pfam" id="PF16641">
    <property type="entry name" value="CLIP1_ZNF"/>
    <property type="match status" value="2"/>
</dbReference>
<keyword evidence="3" id="KW-0493">Microtubule</keyword>
<dbReference type="SUPFAM" id="SSF74924">
    <property type="entry name" value="Cap-Gly domain"/>
    <property type="match status" value="1"/>
</dbReference>
<feature type="compositionally biased region" description="Low complexity" evidence="8">
    <location>
        <begin position="1"/>
        <end position="18"/>
    </location>
</feature>
<organism evidence="10 11">
    <name type="scientific">Podila minutissima</name>
    <dbReference type="NCBI Taxonomy" id="64525"/>
    <lineage>
        <taxon>Eukaryota</taxon>
        <taxon>Fungi</taxon>
        <taxon>Fungi incertae sedis</taxon>
        <taxon>Mucoromycota</taxon>
        <taxon>Mortierellomycotina</taxon>
        <taxon>Mortierellomycetes</taxon>
        <taxon>Mortierellales</taxon>
        <taxon>Mortierellaceae</taxon>
        <taxon>Podila</taxon>
    </lineage>
</organism>
<protein>
    <recommendedName>
        <fullName evidence="9">CAP-Gly domain-containing protein</fullName>
    </recommendedName>
</protein>
<feature type="compositionally biased region" description="Polar residues" evidence="8">
    <location>
        <begin position="244"/>
        <end position="281"/>
    </location>
</feature>
<dbReference type="PANTHER" id="PTHR18916">
    <property type="entry name" value="DYNACTIN 1-RELATED MICROTUBULE-BINDING"/>
    <property type="match status" value="1"/>
</dbReference>
<evidence type="ECO:0000256" key="3">
    <source>
        <dbReference type="ARBA" id="ARBA00022701"/>
    </source>
</evidence>
<evidence type="ECO:0000256" key="2">
    <source>
        <dbReference type="ARBA" id="ARBA00022490"/>
    </source>
</evidence>
<evidence type="ECO:0000256" key="1">
    <source>
        <dbReference type="ARBA" id="ARBA00004245"/>
    </source>
</evidence>
<dbReference type="AlphaFoldDB" id="A0A9P5VKZ9"/>
<dbReference type="Gene3D" id="2.30.30.190">
    <property type="entry name" value="CAP Gly-rich-like domain"/>
    <property type="match status" value="1"/>
</dbReference>
<dbReference type="PROSITE" id="PS00845">
    <property type="entry name" value="CAP_GLY_1"/>
    <property type="match status" value="1"/>
</dbReference>
<dbReference type="Proteomes" id="UP000696485">
    <property type="component" value="Unassembled WGS sequence"/>
</dbReference>
<evidence type="ECO:0000313" key="10">
    <source>
        <dbReference type="EMBL" id="KAF9329981.1"/>
    </source>
</evidence>
<comment type="caution">
    <text evidence="10">The sequence shown here is derived from an EMBL/GenBank/DDBJ whole genome shotgun (WGS) entry which is preliminary data.</text>
</comment>
<keyword evidence="6" id="KW-0206">Cytoskeleton</keyword>
<dbReference type="InterPro" id="IPR036859">
    <property type="entry name" value="CAP-Gly_dom_sf"/>
</dbReference>
<feature type="coiled-coil region" evidence="7">
    <location>
        <begin position="725"/>
        <end position="984"/>
    </location>
</feature>
<evidence type="ECO:0000256" key="4">
    <source>
        <dbReference type="ARBA" id="ARBA00022737"/>
    </source>
</evidence>
<evidence type="ECO:0000256" key="8">
    <source>
        <dbReference type="SAM" id="MobiDB-lite"/>
    </source>
</evidence>
<evidence type="ECO:0000259" key="9">
    <source>
        <dbReference type="PROSITE" id="PS50245"/>
    </source>
</evidence>
<evidence type="ECO:0000256" key="6">
    <source>
        <dbReference type="ARBA" id="ARBA00023212"/>
    </source>
</evidence>
<dbReference type="SMART" id="SM01052">
    <property type="entry name" value="CAP_GLY"/>
    <property type="match status" value="1"/>
</dbReference>
<sequence>MTSFSASSSSSSSPTESSPLARTSLSARLSTGGSSVAAARAAYMKQPLFQRPTTSPAFGGPPVPGSGLSPTGTLANKNSVASNPSSQAHPPTASVSAERADSMPQVGDRVMVESMGLTGYLRFMGTAAFKSGVWAGIELDTPTGKNDGTVAGVAYFNCRPSCGIFVLAAKVVKTSDDMMLPFSQPQDRISTIATTKDTLTTPLPALQPAQQQQPVSVAPTSQAAQAVSRISAGSRASKYIGMTATQLKQQRGPQATVTRPQKDLNTTLSNTAATPNRTTVARPSPAPKVTTAAARPRPGQVSITSQPTPSSRPRVSPTPGRLSGPAPGPRRLSVRSDTTDNGSMVTTTTILDQTKLLQTAGSPQDSMAQQFQQLQLEFGVAIAENNMLKTEMNQTKSQLELNRLLEKRDLSYDDRVFLSKSLGRGGIDERLAQELEELHVMKAEWEKERQAKDQELKAMTEKMTQAWLDAAKLQKERTALVNENESLTERLKDLQENGMIQVTSESDGQGQVLVELLQSDLEVAQQRAKSLELQLEDVSTRAAEDHEHLIKAAEEAEAAIEAQFRDQLDMLKHERETLESRLIDLEAISRSSTESLEARLEEATRETMDARTQLNIVIAELEHEVESHHFRESVAEGHLKKAEQDLQEARALLAKSERSAKGSEDRTIEFETALEKKEQEIDRLKQEIEDLAGMVQSDEVDRLRKVWEHEKKRLEESASNDVSVIANLRAEIESLETNEEEYLGKITDLEEEAIQLLDAKANVEQELARLREQAATDEEQFHRECIALESKAVEAAKALEIQAEESRRQLEKLEAMIKSVEEWKGRNEELQSEVSQKTTELEGLEGDLRESQTKIESLDNQLQEVLVTKKGLEEKISTVTSEHATKLDEATNHLSSLQNERDLLESKVSELETALSLAASASAQTIVDSANTTLSQSELDEEISSLKQMVHDLTRENVTVANVNKKLMQEHDNLMEAHRHVETECLKLMDEVERLHSESLAADVTMDESSVAGDEAREAVDEILASEAKNPNMNGFSPKDMASNSSVSVIRLENILKEKQSLLDRLTQAHSAEMRELRQRYVDLDRSKAYEIAQLNKELTDLESLIESKIFHEADLEEEVKRKQKQIDHLQQEIRDLKAQLGKAGSSVGSPHQGDYRANAATPQQRNYQSSSAMSVSSMASTPPRRVYNDPAEQPFCEVCEVHGHELISCTAVFGVNNRQTPRTTNGSSVSNTPAPSGLPLEHMEEEVDSRPYCENCEEFGQHYTDQCPNESMT</sequence>
<dbReference type="InterPro" id="IPR032108">
    <property type="entry name" value="CLIP1_ZNF"/>
</dbReference>